<protein>
    <submittedName>
        <fullName evidence="2">Uncharacterized protein</fullName>
    </submittedName>
</protein>
<feature type="non-terminal residue" evidence="2">
    <location>
        <position position="1"/>
    </location>
</feature>
<feature type="compositionally biased region" description="Low complexity" evidence="1">
    <location>
        <begin position="1"/>
        <end position="20"/>
    </location>
</feature>
<dbReference type="EMBL" id="GAIX01013285">
    <property type="protein sequence ID" value="JAA79275.1"/>
    <property type="molecule type" value="Transcribed_RNA"/>
</dbReference>
<reference evidence="2" key="1">
    <citation type="journal article" date="2013" name="BMC Genomics">
        <title>Unscrambling butterfly oogenesis.</title>
        <authorList>
            <person name="Carter J.M."/>
            <person name="Baker S.C."/>
            <person name="Pink R."/>
            <person name="Carter D.R."/>
            <person name="Collins A."/>
            <person name="Tomlin J."/>
            <person name="Gibbs M."/>
            <person name="Breuker C.J."/>
        </authorList>
    </citation>
    <scope>NUCLEOTIDE SEQUENCE</scope>
    <source>
        <tissue evidence="2">Ovary</tissue>
    </source>
</reference>
<feature type="region of interest" description="Disordered" evidence="1">
    <location>
        <begin position="1"/>
        <end position="24"/>
    </location>
</feature>
<feature type="non-terminal residue" evidence="2">
    <location>
        <position position="71"/>
    </location>
</feature>
<evidence type="ECO:0000256" key="1">
    <source>
        <dbReference type="SAM" id="MobiDB-lite"/>
    </source>
</evidence>
<dbReference type="AlphaFoldDB" id="S4NZQ6"/>
<sequence length="71" mass="7778">LVIKDSSSSNNHTSKSSQTNLNLPILLPQTTSQQSVGSSTIECRENVADTLGRQNTKGTYLYEATRCMQTE</sequence>
<name>S4NZQ6_9NEOP</name>
<proteinExistence type="predicted"/>
<reference evidence="2" key="2">
    <citation type="submission" date="2013-05" db="EMBL/GenBank/DDBJ databases">
        <authorList>
            <person name="Carter J.-M."/>
            <person name="Baker S.C."/>
            <person name="Pink R."/>
            <person name="Carter D.R.F."/>
            <person name="Collins A."/>
            <person name="Tomlin J."/>
            <person name="Gibbs M."/>
            <person name="Breuker C.J."/>
        </authorList>
    </citation>
    <scope>NUCLEOTIDE SEQUENCE</scope>
    <source>
        <tissue evidence="2">Ovary</tissue>
    </source>
</reference>
<organism evidence="2">
    <name type="scientific">Pararge aegeria</name>
    <name type="common">speckled wood butterfly</name>
    <dbReference type="NCBI Taxonomy" id="116150"/>
    <lineage>
        <taxon>Eukaryota</taxon>
        <taxon>Metazoa</taxon>
        <taxon>Ecdysozoa</taxon>
        <taxon>Arthropoda</taxon>
        <taxon>Hexapoda</taxon>
        <taxon>Insecta</taxon>
        <taxon>Pterygota</taxon>
        <taxon>Neoptera</taxon>
        <taxon>Endopterygota</taxon>
        <taxon>Lepidoptera</taxon>
        <taxon>Glossata</taxon>
        <taxon>Ditrysia</taxon>
        <taxon>Papilionoidea</taxon>
        <taxon>Nymphalidae</taxon>
        <taxon>Satyrinae</taxon>
        <taxon>Satyrini</taxon>
        <taxon>Parargina</taxon>
        <taxon>Pararge</taxon>
    </lineage>
</organism>
<accession>S4NZQ6</accession>
<evidence type="ECO:0000313" key="2">
    <source>
        <dbReference type="EMBL" id="JAA79275.1"/>
    </source>
</evidence>